<reference evidence="1 3" key="1">
    <citation type="submission" date="2012-06" db="EMBL/GenBank/DDBJ databases">
        <title>Draft Genome Sequence of Lactobacillus pasteurii CRBIP 24.76T.</title>
        <authorList>
            <person name="Cousin S."/>
            <person name="Bouchier C."/>
            <person name="Loux V."/>
            <person name="Ma L."/>
            <person name="Creno S."/>
            <person name="Bizet C."/>
            <person name="Clermont D."/>
        </authorList>
    </citation>
    <scope>NUCLEOTIDE SEQUENCE [LARGE SCALE GENOMIC DNA]</scope>
    <source>
        <strain evidence="3">CRBIP 24.76T</strain>
        <strain evidence="1">Type strain:CRBIP 24.76</strain>
    </source>
</reference>
<dbReference type="RefSeq" id="WP_009560023.1">
    <property type="nucleotide sequence ID" value="NZ_AYZN01000024.1"/>
</dbReference>
<name>I7LBD2_9LACO</name>
<proteinExistence type="predicted"/>
<gene>
    <name evidence="1" type="ORF">BN53_05130</name>
    <name evidence="2" type="ORF">BN53_07065</name>
</gene>
<accession>I7LBD2</accession>
<evidence type="ECO:0000313" key="3">
    <source>
        <dbReference type="Proteomes" id="UP000009311"/>
    </source>
</evidence>
<dbReference type="STRING" id="1423790.BN53_05130"/>
<dbReference type="AlphaFoldDB" id="I7LBD2"/>
<dbReference type="EMBL" id="CAKD01000021">
    <property type="protein sequence ID" value="CCI85471.1"/>
    <property type="molecule type" value="Genomic_DNA"/>
</dbReference>
<evidence type="ECO:0000313" key="1">
    <source>
        <dbReference type="EMBL" id="CCI85471.1"/>
    </source>
</evidence>
<dbReference type="Proteomes" id="UP000009311">
    <property type="component" value="Unassembled WGS sequence"/>
</dbReference>
<dbReference type="eggNOG" id="ENOG5030AGW">
    <property type="taxonomic scope" value="Bacteria"/>
</dbReference>
<sequence length="146" mass="16923">MKAEHKEQKEKIQMEFDFLAPTPISFRDEITKLTKSEKALYKIIPTGKKNAVNTKQLAKTIGVEYRRITALIQQIRRKNIAICSSQEPNYSGIYKPANIVEFAEFFNRYQRANRERNKTETALKYSEYGIKLLTCGTTKKPPDKSN</sequence>
<protein>
    <submittedName>
        <fullName evidence="1">Uncharacterized protein</fullName>
    </submittedName>
</protein>
<comment type="caution">
    <text evidence="1">The sequence shown here is derived from an EMBL/GenBank/DDBJ whole genome shotgun (WGS) entry which is preliminary data.</text>
</comment>
<organism evidence="1 3">
    <name type="scientific">Lactobacillus pasteurii DSM 23907 = CRBIP 24.76</name>
    <dbReference type="NCBI Taxonomy" id="1423790"/>
    <lineage>
        <taxon>Bacteria</taxon>
        <taxon>Bacillati</taxon>
        <taxon>Bacillota</taxon>
        <taxon>Bacilli</taxon>
        <taxon>Lactobacillales</taxon>
        <taxon>Lactobacillaceae</taxon>
        <taxon>Lactobacillus</taxon>
    </lineage>
</organism>
<evidence type="ECO:0000313" key="2">
    <source>
        <dbReference type="EMBL" id="CCI85839.1"/>
    </source>
</evidence>
<dbReference type="PATRIC" id="fig|1423790.3.peg.1101"/>
<keyword evidence="3" id="KW-1185">Reference proteome</keyword>
<dbReference type="EMBL" id="CAKD01000024">
    <property type="protein sequence ID" value="CCI85839.1"/>
    <property type="molecule type" value="Genomic_DNA"/>
</dbReference>